<reference evidence="5" key="1">
    <citation type="journal article" date="2019" name="Int. J. Syst. Evol. Microbiol.">
        <title>The Global Catalogue of Microorganisms (GCM) 10K type strain sequencing project: providing services to taxonomists for standard genome sequencing and annotation.</title>
        <authorList>
            <consortium name="The Broad Institute Genomics Platform"/>
            <consortium name="The Broad Institute Genome Sequencing Center for Infectious Disease"/>
            <person name="Wu L."/>
            <person name="Ma J."/>
        </authorList>
    </citation>
    <scope>NUCLEOTIDE SEQUENCE [LARGE SCALE GENOMIC DNA]</scope>
    <source>
        <strain evidence="5">KCTC 32239</strain>
    </source>
</reference>
<comment type="subcellular location">
    <subcellularLocation>
        <location evidence="1">Secreted</location>
    </subcellularLocation>
</comment>
<accession>A0ABQ3BB59</accession>
<dbReference type="CDD" id="cd10918">
    <property type="entry name" value="CE4_NodB_like_5s_6s"/>
    <property type="match status" value="1"/>
</dbReference>
<dbReference type="InterPro" id="IPR002509">
    <property type="entry name" value="NODB_dom"/>
</dbReference>
<dbReference type="Pfam" id="PF01522">
    <property type="entry name" value="Polysacc_deac_1"/>
    <property type="match status" value="1"/>
</dbReference>
<protein>
    <submittedName>
        <fullName evidence="4">Polysaccharide deacetylase</fullName>
    </submittedName>
</protein>
<comment type="caution">
    <text evidence="4">The sequence shown here is derived from an EMBL/GenBank/DDBJ whole genome shotgun (WGS) entry which is preliminary data.</text>
</comment>
<name>A0ABQ3BB59_9GAMM</name>
<dbReference type="RefSeq" id="WP_189419870.1">
    <property type="nucleotide sequence ID" value="NZ_BMYZ01000003.1"/>
</dbReference>
<proteinExistence type="predicted"/>
<dbReference type="PROSITE" id="PS51677">
    <property type="entry name" value="NODB"/>
    <property type="match status" value="1"/>
</dbReference>
<evidence type="ECO:0000313" key="4">
    <source>
        <dbReference type="EMBL" id="GGY82308.1"/>
    </source>
</evidence>
<evidence type="ECO:0000256" key="1">
    <source>
        <dbReference type="ARBA" id="ARBA00004613"/>
    </source>
</evidence>
<feature type="domain" description="NodB homology" evidence="3">
    <location>
        <begin position="94"/>
        <end position="337"/>
    </location>
</feature>
<keyword evidence="5" id="KW-1185">Reference proteome</keyword>
<organism evidence="4 5">
    <name type="scientific">Cellvibrio zantedeschiae</name>
    <dbReference type="NCBI Taxonomy" id="1237077"/>
    <lineage>
        <taxon>Bacteria</taxon>
        <taxon>Pseudomonadati</taxon>
        <taxon>Pseudomonadota</taxon>
        <taxon>Gammaproteobacteria</taxon>
        <taxon>Cellvibrionales</taxon>
        <taxon>Cellvibrionaceae</taxon>
        <taxon>Cellvibrio</taxon>
    </lineage>
</organism>
<keyword evidence="2" id="KW-0732">Signal</keyword>
<dbReference type="Proteomes" id="UP000619761">
    <property type="component" value="Unassembled WGS sequence"/>
</dbReference>
<dbReference type="EMBL" id="BMYZ01000003">
    <property type="protein sequence ID" value="GGY82308.1"/>
    <property type="molecule type" value="Genomic_DNA"/>
</dbReference>
<dbReference type="InterPro" id="IPR051398">
    <property type="entry name" value="Polysacch_Deacetylase"/>
</dbReference>
<evidence type="ECO:0000259" key="3">
    <source>
        <dbReference type="PROSITE" id="PS51677"/>
    </source>
</evidence>
<dbReference type="PANTHER" id="PTHR34216">
    <property type="match status" value="1"/>
</dbReference>
<dbReference type="SUPFAM" id="SSF88713">
    <property type="entry name" value="Glycoside hydrolase/deacetylase"/>
    <property type="match status" value="1"/>
</dbReference>
<evidence type="ECO:0000256" key="2">
    <source>
        <dbReference type="ARBA" id="ARBA00022729"/>
    </source>
</evidence>
<gene>
    <name evidence="4" type="ORF">GCM10011613_28840</name>
</gene>
<dbReference type="InterPro" id="IPR011330">
    <property type="entry name" value="Glyco_hydro/deAcase_b/a-brl"/>
</dbReference>
<sequence>MNNLLKSALKPVLISFASYFGPHARKGNSGDLWILMYHRILPAHDARFQLEEPGMLVKPETFEMHVKEIKRNFDLISLGEWVSAKERGEKLPPKACAITFDDGWLDNFEYALPILKNEAAPATLFVVADKIGTDFQFWPNIVSILLLNGAAKAMCLHPLFEPLSAKLTAVTSSSSRDELANIILHLKKFSDEAIFSALEDISWRSLCPANLPPALMDWDQLKAMQNTGLVEIGSHTCTHRRLTNFLQPNELEHEIVTSKLKLQEKLNTPVNLFCFPNGDYNQEALSLVMQNYSAAVTTRRGINLPSNTNLHELTRIGLHEEVSQNKEKFRARLSGWL</sequence>
<dbReference type="PANTHER" id="PTHR34216:SF3">
    <property type="entry name" value="POLY-BETA-1,6-N-ACETYL-D-GLUCOSAMINE N-DEACETYLASE"/>
    <property type="match status" value="1"/>
</dbReference>
<dbReference type="Gene3D" id="3.20.20.370">
    <property type="entry name" value="Glycoside hydrolase/deacetylase"/>
    <property type="match status" value="1"/>
</dbReference>
<evidence type="ECO:0000313" key="5">
    <source>
        <dbReference type="Proteomes" id="UP000619761"/>
    </source>
</evidence>